<dbReference type="AlphaFoldDB" id="A0A4R6JK10"/>
<keyword evidence="1" id="KW-0812">Transmembrane</keyword>
<sequence>MSSNPARRGNSALSALTGLMALADAGLALLGLLIWNAYRRDNLTGSEAATFTLLGVSAAVGALILLTAAIGLARHSQGATRLATALAGLRTAAVVVALAVIAIQIGGSALAGLLETTGALVALFDALIALWVTAVAARRTRHR</sequence>
<evidence type="ECO:0000256" key="1">
    <source>
        <dbReference type="SAM" id="Phobius"/>
    </source>
</evidence>
<accession>A0A4R6JK10</accession>
<feature type="transmembrane region" description="Helical" evidence="1">
    <location>
        <begin position="50"/>
        <end position="73"/>
    </location>
</feature>
<feature type="transmembrane region" description="Helical" evidence="1">
    <location>
        <begin position="12"/>
        <end position="38"/>
    </location>
</feature>
<dbReference type="RefSeq" id="WP_133871298.1">
    <property type="nucleotide sequence ID" value="NZ_BOMD01000102.1"/>
</dbReference>
<gene>
    <name evidence="2" type="ORF">C8E87_0140</name>
</gene>
<evidence type="ECO:0000313" key="3">
    <source>
        <dbReference type="Proteomes" id="UP000294901"/>
    </source>
</evidence>
<keyword evidence="3" id="KW-1185">Reference proteome</keyword>
<name>A0A4R6JK10_9ACTN</name>
<evidence type="ECO:0000313" key="2">
    <source>
        <dbReference type="EMBL" id="TDO36563.1"/>
    </source>
</evidence>
<dbReference type="EMBL" id="SNWR01000001">
    <property type="protein sequence ID" value="TDO36563.1"/>
    <property type="molecule type" value="Genomic_DNA"/>
</dbReference>
<organism evidence="2 3">
    <name type="scientific">Paractinoplanes brasiliensis</name>
    <dbReference type="NCBI Taxonomy" id="52695"/>
    <lineage>
        <taxon>Bacteria</taxon>
        <taxon>Bacillati</taxon>
        <taxon>Actinomycetota</taxon>
        <taxon>Actinomycetes</taxon>
        <taxon>Micromonosporales</taxon>
        <taxon>Micromonosporaceae</taxon>
        <taxon>Paractinoplanes</taxon>
    </lineage>
</organism>
<feature type="transmembrane region" description="Helical" evidence="1">
    <location>
        <begin position="117"/>
        <end position="137"/>
    </location>
</feature>
<reference evidence="2 3" key="1">
    <citation type="submission" date="2019-03" db="EMBL/GenBank/DDBJ databases">
        <title>Sequencing the genomes of 1000 actinobacteria strains.</title>
        <authorList>
            <person name="Klenk H.-P."/>
        </authorList>
    </citation>
    <scope>NUCLEOTIDE SEQUENCE [LARGE SCALE GENOMIC DNA]</scope>
    <source>
        <strain evidence="2 3">DSM 43805</strain>
    </source>
</reference>
<proteinExistence type="predicted"/>
<keyword evidence="1" id="KW-0472">Membrane</keyword>
<protein>
    <submittedName>
        <fullName evidence="2">Uncharacterized protein</fullName>
    </submittedName>
</protein>
<feature type="transmembrane region" description="Helical" evidence="1">
    <location>
        <begin position="85"/>
        <end position="105"/>
    </location>
</feature>
<comment type="caution">
    <text evidence="2">The sequence shown here is derived from an EMBL/GenBank/DDBJ whole genome shotgun (WGS) entry which is preliminary data.</text>
</comment>
<dbReference type="Proteomes" id="UP000294901">
    <property type="component" value="Unassembled WGS sequence"/>
</dbReference>
<keyword evidence="1" id="KW-1133">Transmembrane helix</keyword>